<evidence type="ECO:0000256" key="1">
    <source>
        <dbReference type="ARBA" id="ARBA00008714"/>
    </source>
</evidence>
<gene>
    <name evidence="10" type="ORF">G7034_11410</name>
</gene>
<evidence type="ECO:0000256" key="4">
    <source>
        <dbReference type="ARBA" id="ARBA00023002"/>
    </source>
</evidence>
<dbReference type="GO" id="GO:0046872">
    <property type="term" value="F:metal ion binding"/>
    <property type="evidence" value="ECO:0007669"/>
    <property type="project" value="UniProtKB-KW"/>
</dbReference>
<dbReference type="InterPro" id="IPR019832">
    <property type="entry name" value="Mn/Fe_SOD_C"/>
</dbReference>
<comment type="catalytic activity">
    <reaction evidence="6">
        <text>2 superoxide + 2 H(+) = H2O2 + O2</text>
        <dbReference type="Rhea" id="RHEA:20696"/>
        <dbReference type="ChEBI" id="CHEBI:15378"/>
        <dbReference type="ChEBI" id="CHEBI:15379"/>
        <dbReference type="ChEBI" id="CHEBI:16240"/>
        <dbReference type="ChEBI" id="CHEBI:18421"/>
        <dbReference type="EC" id="1.15.1.1"/>
    </reaction>
</comment>
<feature type="signal peptide" evidence="7">
    <location>
        <begin position="1"/>
        <end position="19"/>
    </location>
</feature>
<feature type="domain" description="Manganese/iron superoxide dismutase C-terminal" evidence="9">
    <location>
        <begin position="113"/>
        <end position="216"/>
    </location>
</feature>
<evidence type="ECO:0000256" key="7">
    <source>
        <dbReference type="SAM" id="SignalP"/>
    </source>
</evidence>
<keyword evidence="4 6" id="KW-0560">Oxidoreductase</keyword>
<dbReference type="InterPro" id="IPR036324">
    <property type="entry name" value="Mn/Fe_SOD_N_sf"/>
</dbReference>
<protein>
    <recommendedName>
        <fullName evidence="2 6">Superoxide dismutase</fullName>
        <ecNumber evidence="2 6">1.15.1.1</ecNumber>
    </recommendedName>
</protein>
<dbReference type="PRINTS" id="PR01703">
    <property type="entry name" value="MNSODISMTASE"/>
</dbReference>
<feature type="chain" id="PRO_5037857701" description="Superoxide dismutase" evidence="7">
    <location>
        <begin position="20"/>
        <end position="224"/>
    </location>
</feature>
<organism evidence="10 11">
    <name type="scientific">Psychroflexus maritimus</name>
    <dbReference type="NCBI Taxonomy" id="2714865"/>
    <lineage>
        <taxon>Bacteria</taxon>
        <taxon>Pseudomonadati</taxon>
        <taxon>Bacteroidota</taxon>
        <taxon>Flavobacteriia</taxon>
        <taxon>Flavobacteriales</taxon>
        <taxon>Flavobacteriaceae</taxon>
        <taxon>Psychroflexus</taxon>
    </lineage>
</organism>
<feature type="binding site" evidence="5">
    <location>
        <position position="96"/>
    </location>
    <ligand>
        <name>Mn(2+)</name>
        <dbReference type="ChEBI" id="CHEBI:29035"/>
    </ligand>
</feature>
<dbReference type="InterPro" id="IPR036314">
    <property type="entry name" value="SOD_C_sf"/>
</dbReference>
<dbReference type="EC" id="1.15.1.1" evidence="2 6"/>
<dbReference type="Pfam" id="PF02777">
    <property type="entry name" value="Sod_Fe_C"/>
    <property type="match status" value="1"/>
</dbReference>
<dbReference type="InterPro" id="IPR019833">
    <property type="entry name" value="Mn/Fe_SOD_BS"/>
</dbReference>
<dbReference type="Proteomes" id="UP000643701">
    <property type="component" value="Unassembled WGS sequence"/>
</dbReference>
<evidence type="ECO:0000259" key="8">
    <source>
        <dbReference type="Pfam" id="PF00081"/>
    </source>
</evidence>
<dbReference type="AlphaFoldDB" id="A0A967AK91"/>
<name>A0A967AK91_9FLAO</name>
<dbReference type="PANTHER" id="PTHR43595:SF2">
    <property type="entry name" value="SMALL RIBOSOMAL SUBUNIT PROTEIN MS42"/>
    <property type="match status" value="1"/>
</dbReference>
<evidence type="ECO:0000256" key="5">
    <source>
        <dbReference type="PIRSR" id="PIRSR000349-1"/>
    </source>
</evidence>
<feature type="domain" description="Manganese/iron superoxide dismutase N-terminal" evidence="8">
    <location>
        <begin position="20"/>
        <end position="104"/>
    </location>
</feature>
<comment type="function">
    <text evidence="6">Destroys radicals which are normally produced within the cells and which are toxic to biological systems.</text>
</comment>
<keyword evidence="11" id="KW-1185">Reference proteome</keyword>
<dbReference type="InterPro" id="IPR001189">
    <property type="entry name" value="Mn/Fe_SOD"/>
</dbReference>
<dbReference type="EMBL" id="JAANAS010000116">
    <property type="protein sequence ID" value="NGZ90855.1"/>
    <property type="molecule type" value="Genomic_DNA"/>
</dbReference>
<dbReference type="InterPro" id="IPR019831">
    <property type="entry name" value="Mn/Fe_SOD_N"/>
</dbReference>
<dbReference type="GO" id="GO:0004784">
    <property type="term" value="F:superoxide dismutase activity"/>
    <property type="evidence" value="ECO:0007669"/>
    <property type="project" value="UniProtKB-EC"/>
</dbReference>
<dbReference type="Pfam" id="PF00081">
    <property type="entry name" value="Sod_Fe_N"/>
    <property type="match status" value="1"/>
</dbReference>
<keyword evidence="7" id="KW-0732">Signal</keyword>
<proteinExistence type="inferred from homology"/>
<feature type="binding site" evidence="5">
    <location>
        <position position="188"/>
    </location>
    <ligand>
        <name>Mn(2+)</name>
        <dbReference type="ChEBI" id="CHEBI:29035"/>
    </ligand>
</feature>
<evidence type="ECO:0000256" key="6">
    <source>
        <dbReference type="RuleBase" id="RU000414"/>
    </source>
</evidence>
<sequence length="224" mass="25780">MKTYYTFILITIFSLSSHAQFDLPDLPYPTDAFTEVIDQQTMEIHYGKHHQGYTNKLNKAIKKEEVNSKKTIEEILMNISSYSSNLRNNAGGYYNHGLFWNSLSPEKSEMSLELKKAIQKEFGSPKQLIEKMNQQTAAQFGSGWGWLIVTKDGKLKIVTTANQDNPLMDVVPEEDQGTPILGIDVWEHAYYLTYQNQRGKYLSNIWSIINWESVSHNYARALQD</sequence>
<evidence type="ECO:0000313" key="10">
    <source>
        <dbReference type="EMBL" id="NGZ90855.1"/>
    </source>
</evidence>
<dbReference type="SUPFAM" id="SSF54719">
    <property type="entry name" value="Fe,Mn superoxide dismutase (SOD), C-terminal domain"/>
    <property type="match status" value="1"/>
</dbReference>
<dbReference type="GO" id="GO:0005737">
    <property type="term" value="C:cytoplasm"/>
    <property type="evidence" value="ECO:0007669"/>
    <property type="project" value="TreeGrafter"/>
</dbReference>
<keyword evidence="3 5" id="KW-0479">Metal-binding</keyword>
<evidence type="ECO:0000256" key="3">
    <source>
        <dbReference type="ARBA" id="ARBA00022723"/>
    </source>
</evidence>
<comment type="similarity">
    <text evidence="1 6">Belongs to the iron/manganese superoxide dismutase family.</text>
</comment>
<dbReference type="Gene3D" id="1.10.287.990">
    <property type="entry name" value="Fe,Mn superoxide dismutase (SOD) domain"/>
    <property type="match status" value="1"/>
</dbReference>
<dbReference type="RefSeq" id="WP_166401085.1">
    <property type="nucleotide sequence ID" value="NZ_JAANAS010000116.1"/>
</dbReference>
<feature type="binding site" evidence="5">
    <location>
        <position position="184"/>
    </location>
    <ligand>
        <name>Mn(2+)</name>
        <dbReference type="ChEBI" id="CHEBI:29035"/>
    </ligand>
</feature>
<reference evidence="10" key="1">
    <citation type="submission" date="2020-03" db="EMBL/GenBank/DDBJ databases">
        <title>Psychroflexus Maritimus sp. nov., isolate from marine sediment.</title>
        <authorList>
            <person name="Zhong Y.-L."/>
        </authorList>
    </citation>
    <scope>NUCLEOTIDE SEQUENCE</scope>
    <source>
        <strain evidence="10">C1</strain>
    </source>
</reference>
<dbReference type="SUPFAM" id="SSF46609">
    <property type="entry name" value="Fe,Mn superoxide dismutase (SOD), N-terminal domain"/>
    <property type="match status" value="1"/>
</dbReference>
<dbReference type="PANTHER" id="PTHR43595">
    <property type="entry name" value="37S RIBOSOMAL PROTEIN S26, MITOCHONDRIAL"/>
    <property type="match status" value="1"/>
</dbReference>
<evidence type="ECO:0000313" key="11">
    <source>
        <dbReference type="Proteomes" id="UP000643701"/>
    </source>
</evidence>
<evidence type="ECO:0000259" key="9">
    <source>
        <dbReference type="Pfam" id="PF02777"/>
    </source>
</evidence>
<accession>A0A967AK91</accession>
<dbReference type="PIRSF" id="PIRSF000349">
    <property type="entry name" value="SODismutase"/>
    <property type="match status" value="1"/>
</dbReference>
<evidence type="ECO:0000256" key="2">
    <source>
        <dbReference type="ARBA" id="ARBA00012682"/>
    </source>
</evidence>
<dbReference type="Gene3D" id="3.55.40.20">
    <property type="entry name" value="Iron/manganese superoxide dismutase, C-terminal domain"/>
    <property type="match status" value="1"/>
</dbReference>
<dbReference type="PROSITE" id="PS00088">
    <property type="entry name" value="SOD_MN"/>
    <property type="match status" value="1"/>
</dbReference>
<comment type="caution">
    <text evidence="10">The sequence shown here is derived from an EMBL/GenBank/DDBJ whole genome shotgun (WGS) entry which is preliminary data.</text>
</comment>
<feature type="binding site" evidence="5">
    <location>
        <position position="45"/>
    </location>
    <ligand>
        <name>Mn(2+)</name>
        <dbReference type="ChEBI" id="CHEBI:29035"/>
    </ligand>
</feature>